<evidence type="ECO:0000313" key="5">
    <source>
        <dbReference type="Proteomes" id="UP000237662"/>
    </source>
</evidence>
<evidence type="ECO:0000313" key="4">
    <source>
        <dbReference type="EMBL" id="PPK88710.1"/>
    </source>
</evidence>
<keyword evidence="1" id="KW-0040">ANK repeat</keyword>
<dbReference type="PROSITE" id="PS50297">
    <property type="entry name" value="ANK_REP_REGION"/>
    <property type="match status" value="7"/>
</dbReference>
<dbReference type="PANTHER" id="PTHR24133">
    <property type="entry name" value="ANKYRIN DOMAIN-CONTAINING"/>
    <property type="match status" value="1"/>
</dbReference>
<evidence type="ECO:0000256" key="2">
    <source>
        <dbReference type="SAM" id="Phobius"/>
    </source>
</evidence>
<comment type="caution">
    <text evidence="4">The sequence shown here is derived from an EMBL/GenBank/DDBJ whole genome shotgun (WGS) entry which is preliminary data.</text>
</comment>
<feature type="repeat" description="ANK" evidence="1">
    <location>
        <begin position="504"/>
        <end position="536"/>
    </location>
</feature>
<dbReference type="RefSeq" id="WP_104419246.1">
    <property type="nucleotide sequence ID" value="NZ_PTJC01000005.1"/>
</dbReference>
<feature type="domain" description="Peptidase M56" evidence="3">
    <location>
        <begin position="130"/>
        <end position="301"/>
    </location>
</feature>
<dbReference type="InterPro" id="IPR036770">
    <property type="entry name" value="Ankyrin_rpt-contain_sf"/>
</dbReference>
<organism evidence="4 5">
    <name type="scientific">Neolewinella xylanilytica</name>
    <dbReference type="NCBI Taxonomy" id="1514080"/>
    <lineage>
        <taxon>Bacteria</taxon>
        <taxon>Pseudomonadati</taxon>
        <taxon>Bacteroidota</taxon>
        <taxon>Saprospiria</taxon>
        <taxon>Saprospirales</taxon>
        <taxon>Lewinellaceae</taxon>
        <taxon>Neolewinella</taxon>
    </lineage>
</organism>
<dbReference type="OrthoDB" id="15218at2"/>
<dbReference type="Gene3D" id="3.30.2010.10">
    <property type="entry name" value="Metalloproteases ('zincins'), catalytic domain"/>
    <property type="match status" value="1"/>
</dbReference>
<reference evidence="4 5" key="1">
    <citation type="submission" date="2018-02" db="EMBL/GenBank/DDBJ databases">
        <title>Genomic Encyclopedia of Archaeal and Bacterial Type Strains, Phase II (KMG-II): from individual species to whole genera.</title>
        <authorList>
            <person name="Goeker M."/>
        </authorList>
    </citation>
    <scope>NUCLEOTIDE SEQUENCE [LARGE SCALE GENOMIC DNA]</scope>
    <source>
        <strain evidence="4 5">DSM 29526</strain>
    </source>
</reference>
<keyword evidence="5" id="KW-1185">Reference proteome</keyword>
<dbReference type="Pfam" id="PF00023">
    <property type="entry name" value="Ank"/>
    <property type="match status" value="3"/>
</dbReference>
<feature type="transmembrane region" description="Helical" evidence="2">
    <location>
        <begin position="243"/>
        <end position="265"/>
    </location>
</feature>
<dbReference type="SUPFAM" id="SSF48403">
    <property type="entry name" value="Ankyrin repeat"/>
    <property type="match status" value="1"/>
</dbReference>
<dbReference type="Pfam" id="PF05569">
    <property type="entry name" value="Peptidase_M56"/>
    <property type="match status" value="1"/>
</dbReference>
<dbReference type="PANTHER" id="PTHR24133:SF40">
    <property type="entry name" value="ANKYRIN REPEAT DOMAIN 44"/>
    <property type="match status" value="1"/>
</dbReference>
<keyword evidence="2" id="KW-1133">Transmembrane helix</keyword>
<feature type="transmembrane region" description="Helical" evidence="2">
    <location>
        <begin position="20"/>
        <end position="39"/>
    </location>
</feature>
<dbReference type="PROSITE" id="PS50088">
    <property type="entry name" value="ANK_REPEAT"/>
    <property type="match status" value="8"/>
</dbReference>
<feature type="repeat" description="ANK" evidence="1">
    <location>
        <begin position="784"/>
        <end position="812"/>
    </location>
</feature>
<feature type="repeat" description="ANK" evidence="1">
    <location>
        <begin position="472"/>
        <end position="504"/>
    </location>
</feature>
<dbReference type="Pfam" id="PF12796">
    <property type="entry name" value="Ank_2"/>
    <property type="match status" value="3"/>
</dbReference>
<name>A0A2S6IB27_9BACT</name>
<sequence>MITRLLTPHLVDALGWTLLHTLWQGALFALLLGLVLILLRAFSPRARYYVACGFLGAFVLTVGLTFYELYASEDSLAAVQDTGNLIVSNESGTQPTSESIMAPERRREATSNEAEAAPLTAFLQSARTYFDRHLPLLVTLWLMGVLVLQLRLLGQLAWVQRVKSYGTARFPAVWAERLQDLEQKLDIRRPVRYLTSGRVSSPFTAGWLRPVVLLPGDMLTSLRESQVMTILAHELAHIKRQDFAVNVLQTFLTTFFFYHPGVWWMSARIQDEREHCCDDLAVAATGERIDYARTLVELQEKELLAPKLSMALSGRGFTGRVSRLLNGYLNTATFGEGVITTLIFAAVLSLAIGTTGEVQASGTLAEAEPSGEFSSPALGAQIMSEEETEAMNQAIHAAAREAGRQTNQQHFQATEPRNREDFHFDFDADVNVHEDGAEDAFSLLMHAIYDGDLEMVKYLLEKVNDLSQTDERGFTPLMAAASENHVDVAKLLIERGADVNQVHRQWTALIEAADEGSLEVAELLLDNGASVNFDGGSGRSASVMAASEGHLNVLQLLEARGAYLGDGGGKLSPLHAAAHEGHKEIVRYLLDQGVEVDHRDGWGQTALMFAAEERHTEVVSMLLEAGADPELKDVNGNTAPIRAAKEAAGESLQEMAQHMGDLAVERLMATPEIVLGPAEEGDLFTLRAMLEMGMDVDIADRAGRTALLNAAAEGHLEIVEYLLEQGASVHGKADSPLFSPIFRASREGHALVVETLIVQGAQLENGCTYEEIENDERTYLNRYSGITPLAVAIQENHPRTVEALLAGGADPDGTFGRTTWLLPEDTDWQEVRRMRDGDIAREGELLYRSSDWTPLLQAVETGEQRLVRMLLEAGADKGHTTSDGISAISLARRLGHDDLVALLQ</sequence>
<feature type="transmembrane region" description="Helical" evidence="2">
    <location>
        <begin position="134"/>
        <end position="153"/>
    </location>
</feature>
<dbReference type="AlphaFoldDB" id="A0A2S6IB27"/>
<dbReference type="InterPro" id="IPR008756">
    <property type="entry name" value="Peptidase_M56"/>
</dbReference>
<keyword evidence="2" id="KW-0472">Membrane</keyword>
<feature type="repeat" description="ANK" evidence="1">
    <location>
        <begin position="702"/>
        <end position="734"/>
    </location>
</feature>
<evidence type="ECO:0000256" key="1">
    <source>
        <dbReference type="PROSITE-ProRule" id="PRU00023"/>
    </source>
</evidence>
<dbReference type="Gene3D" id="1.25.40.20">
    <property type="entry name" value="Ankyrin repeat-containing domain"/>
    <property type="match status" value="4"/>
</dbReference>
<dbReference type="SMART" id="SM00248">
    <property type="entry name" value="ANK"/>
    <property type="match status" value="10"/>
</dbReference>
<proteinExistence type="predicted"/>
<dbReference type="InterPro" id="IPR052391">
    <property type="entry name" value="E3_Ligase-Neurotoxin"/>
</dbReference>
<feature type="repeat" description="ANK" evidence="1">
    <location>
        <begin position="439"/>
        <end position="471"/>
    </location>
</feature>
<dbReference type="CDD" id="cd07341">
    <property type="entry name" value="M56_BlaR1_MecR1_like"/>
    <property type="match status" value="1"/>
</dbReference>
<dbReference type="InterPro" id="IPR002110">
    <property type="entry name" value="Ankyrin_rpt"/>
</dbReference>
<gene>
    <name evidence="4" type="ORF">CLV84_1681</name>
</gene>
<feature type="repeat" description="ANK" evidence="1">
    <location>
        <begin position="850"/>
        <end position="882"/>
    </location>
</feature>
<keyword evidence="2" id="KW-0812">Transmembrane</keyword>
<accession>A0A2S6IB27</accession>
<feature type="transmembrane region" description="Helical" evidence="2">
    <location>
        <begin position="46"/>
        <end position="67"/>
    </location>
</feature>
<protein>
    <submittedName>
        <fullName evidence="4">Beta-lactamase regulating signal transducer with metallopeptidase domain</fullName>
    </submittedName>
</protein>
<dbReference type="PRINTS" id="PR01415">
    <property type="entry name" value="ANKYRIN"/>
</dbReference>
<evidence type="ECO:0000259" key="3">
    <source>
        <dbReference type="Pfam" id="PF05569"/>
    </source>
</evidence>
<feature type="repeat" description="ANK" evidence="1">
    <location>
        <begin position="569"/>
        <end position="601"/>
    </location>
</feature>
<feature type="repeat" description="ANK" evidence="1">
    <location>
        <begin position="602"/>
        <end position="634"/>
    </location>
</feature>
<dbReference type="Proteomes" id="UP000237662">
    <property type="component" value="Unassembled WGS sequence"/>
</dbReference>
<dbReference type="EMBL" id="PTJC01000005">
    <property type="protein sequence ID" value="PPK88710.1"/>
    <property type="molecule type" value="Genomic_DNA"/>
</dbReference>